<dbReference type="SUPFAM" id="SSF55031">
    <property type="entry name" value="Bacterial exopeptidase dimerisation domain"/>
    <property type="match status" value="1"/>
</dbReference>
<feature type="signal peptide" evidence="6">
    <location>
        <begin position="1"/>
        <end position="22"/>
    </location>
</feature>
<feature type="domain" description="Peptidase M20 dimerisation" evidence="7">
    <location>
        <begin position="220"/>
        <end position="367"/>
    </location>
</feature>
<dbReference type="PANTHER" id="PTHR45962">
    <property type="entry name" value="N-FATTY-ACYL-AMINO ACID SYNTHASE/HYDROLASE PM20D1"/>
    <property type="match status" value="1"/>
</dbReference>
<keyword evidence="4" id="KW-0378">Hydrolase</keyword>
<dbReference type="Gene3D" id="3.30.70.360">
    <property type="match status" value="1"/>
</dbReference>
<reference evidence="8 9" key="1">
    <citation type="submission" date="2015-10" db="EMBL/GenBank/DDBJ databases">
        <title>Metagenome-Assembled Genomes uncover a global brackish microbiome.</title>
        <authorList>
            <person name="Hugerth L.W."/>
            <person name="Larsson J."/>
            <person name="Alneberg J."/>
            <person name="Lindh M.V."/>
            <person name="Legrand C."/>
            <person name="Pinhassi J."/>
            <person name="Andersson A.F."/>
        </authorList>
    </citation>
    <scope>NUCLEOTIDE SEQUENCE [LARGE SCALE GENOMIC DNA]</scope>
    <source>
        <strain evidence="8">BACL1 MAG-120820-bin45</strain>
    </source>
</reference>
<evidence type="ECO:0000256" key="5">
    <source>
        <dbReference type="ARBA" id="ARBA00022833"/>
    </source>
</evidence>
<evidence type="ECO:0000256" key="1">
    <source>
        <dbReference type="ARBA" id="ARBA00006247"/>
    </source>
</evidence>
<comment type="caution">
    <text evidence="8">The sequence shown here is derived from an EMBL/GenBank/DDBJ whole genome shotgun (WGS) entry which is preliminary data.</text>
</comment>
<dbReference type="Proteomes" id="UP000051027">
    <property type="component" value="Unassembled WGS sequence"/>
</dbReference>
<evidence type="ECO:0000256" key="3">
    <source>
        <dbReference type="ARBA" id="ARBA00022723"/>
    </source>
</evidence>
<dbReference type="SUPFAM" id="SSF53187">
    <property type="entry name" value="Zn-dependent exopeptidases"/>
    <property type="match status" value="1"/>
</dbReference>
<protein>
    <recommendedName>
        <fullName evidence="7">Peptidase M20 dimerisation domain-containing protein</fullName>
    </recommendedName>
</protein>
<evidence type="ECO:0000256" key="2">
    <source>
        <dbReference type="ARBA" id="ARBA00022670"/>
    </source>
</evidence>
<dbReference type="STRING" id="1655612.ABS10_04480"/>
<keyword evidence="5" id="KW-0862">Zinc</keyword>
<dbReference type="Gene3D" id="3.40.630.10">
    <property type="entry name" value="Zn peptidases"/>
    <property type="match status" value="1"/>
</dbReference>
<keyword evidence="2" id="KW-0645">Protease</keyword>
<evidence type="ECO:0000259" key="7">
    <source>
        <dbReference type="Pfam" id="PF07687"/>
    </source>
</evidence>
<evidence type="ECO:0000313" key="8">
    <source>
        <dbReference type="EMBL" id="KRO96032.1"/>
    </source>
</evidence>
<evidence type="ECO:0000256" key="4">
    <source>
        <dbReference type="ARBA" id="ARBA00022801"/>
    </source>
</evidence>
<comment type="similarity">
    <text evidence="1">Belongs to the peptidase M20A family.</text>
</comment>
<dbReference type="GO" id="GO:0008233">
    <property type="term" value="F:peptidase activity"/>
    <property type="evidence" value="ECO:0007669"/>
    <property type="project" value="UniProtKB-KW"/>
</dbReference>
<dbReference type="Gene3D" id="1.10.150.900">
    <property type="match status" value="1"/>
</dbReference>
<dbReference type="GO" id="GO:0046872">
    <property type="term" value="F:metal ion binding"/>
    <property type="evidence" value="ECO:0007669"/>
    <property type="project" value="UniProtKB-KW"/>
</dbReference>
<sequence>MSLPFTKSFFVCALFFTLSLSAEPAGPDMPYGKKALEIYKTAVELRTAKGHGQVPALAHYLASEFKKGGFDQKDIHVLEIGSTAALVVRYRGDGSLGKKPISISAHMDVVDAMRDDWTRDPFTLIEEDGYFFGRGTVDDKLGMTAVVASFLRLKSEGWVPGRDLIIAFSGDEETDMTTTKALVNEFRYLTDSEFVLNADSGGATLPEDGGLPASFGMQAAEKTYVTWEMIARNPGGHSSRPRNDNAIYDLAHALVKIQNYQFPVNHNDLTLAFFQGIGKRTEGALGKAMRDFSINPDDKAAIAELRSHSSYIGTTGTTCVATMLKAGHAENALPQSAVATVNCRVFPGTGVNQTLMQLKEVVSNPAIEFKMLAEPTETDPSPLRQDVLAALQTAIDIKFPGLEIIPSMSSGGTDGMHFRAAGIPSYGVNGGYGKASDNFSHGLNERVQVQSFYDNVAHWYVLLPAIAGRKD</sequence>
<dbReference type="InterPro" id="IPR002933">
    <property type="entry name" value="Peptidase_M20"/>
</dbReference>
<dbReference type="Pfam" id="PF01546">
    <property type="entry name" value="Peptidase_M20"/>
    <property type="match status" value="1"/>
</dbReference>
<dbReference type="InterPro" id="IPR047177">
    <property type="entry name" value="Pept_M20A"/>
</dbReference>
<proteinExistence type="inferred from homology"/>
<name>A0A0R2UFL3_9GAMM</name>
<evidence type="ECO:0000256" key="6">
    <source>
        <dbReference type="SAM" id="SignalP"/>
    </source>
</evidence>
<dbReference type="PANTHER" id="PTHR45962:SF1">
    <property type="entry name" value="N-FATTY-ACYL-AMINO ACID SYNTHASE_HYDROLASE PM20D1"/>
    <property type="match status" value="1"/>
</dbReference>
<gene>
    <name evidence="8" type="ORF">ABS10_04480</name>
</gene>
<keyword evidence="6" id="KW-0732">Signal</keyword>
<organism evidence="8 9">
    <name type="scientific">SAR86 cluster bacterium BACL1 MAG-120820-bin45</name>
    <dbReference type="NCBI Taxonomy" id="1655612"/>
    <lineage>
        <taxon>Bacteria</taxon>
        <taxon>Pseudomonadati</taxon>
        <taxon>Pseudomonadota</taxon>
        <taxon>Gammaproteobacteria</taxon>
        <taxon>SAR86 cluster</taxon>
    </lineage>
</organism>
<dbReference type="NCBIfam" id="NF006596">
    <property type="entry name" value="PRK09133.1"/>
    <property type="match status" value="1"/>
</dbReference>
<accession>A0A0R2UFL3</accession>
<dbReference type="Pfam" id="PF07687">
    <property type="entry name" value="M20_dimer"/>
    <property type="match status" value="1"/>
</dbReference>
<feature type="chain" id="PRO_5006425339" description="Peptidase M20 dimerisation domain-containing protein" evidence="6">
    <location>
        <begin position="23"/>
        <end position="471"/>
    </location>
</feature>
<evidence type="ECO:0000313" key="9">
    <source>
        <dbReference type="Proteomes" id="UP000051027"/>
    </source>
</evidence>
<keyword evidence="3" id="KW-0479">Metal-binding</keyword>
<dbReference type="InterPro" id="IPR011650">
    <property type="entry name" value="Peptidase_M20_dimer"/>
</dbReference>
<dbReference type="EMBL" id="LICS01000009">
    <property type="protein sequence ID" value="KRO96032.1"/>
    <property type="molecule type" value="Genomic_DNA"/>
</dbReference>
<dbReference type="AlphaFoldDB" id="A0A0R2UFL3"/>
<dbReference type="GO" id="GO:0006508">
    <property type="term" value="P:proteolysis"/>
    <property type="evidence" value="ECO:0007669"/>
    <property type="project" value="UniProtKB-KW"/>
</dbReference>
<dbReference type="InterPro" id="IPR036264">
    <property type="entry name" value="Bact_exopeptidase_dim_dom"/>
</dbReference>